<accession>A0A1A9VJG8</accession>
<dbReference type="NCBIfam" id="TIGR01999">
    <property type="entry name" value="iscU"/>
    <property type="match status" value="1"/>
</dbReference>
<feature type="domain" description="Core" evidence="8">
    <location>
        <begin position="139"/>
        <end position="229"/>
    </location>
</feature>
<dbReference type="SUPFAM" id="SSF89360">
    <property type="entry name" value="HesB-like domain"/>
    <property type="match status" value="1"/>
</dbReference>
<evidence type="ECO:0008006" key="12">
    <source>
        <dbReference type="Google" id="ProtNLM"/>
    </source>
</evidence>
<dbReference type="InterPro" id="IPR016092">
    <property type="entry name" value="ATAP"/>
</dbReference>
<dbReference type="GO" id="GO:0005739">
    <property type="term" value="C:mitochondrion"/>
    <property type="evidence" value="ECO:0007669"/>
    <property type="project" value="UniProtKB-ARBA"/>
</dbReference>
<dbReference type="Proteomes" id="UP000078200">
    <property type="component" value="Unassembled WGS sequence"/>
</dbReference>
<dbReference type="GO" id="GO:0005506">
    <property type="term" value="F:iron ion binding"/>
    <property type="evidence" value="ECO:0007669"/>
    <property type="project" value="UniProtKB-UniRule"/>
</dbReference>
<comment type="pathway">
    <text evidence="1">Cofactor biosynthesis; iron-sulfur cluster biosynthesis.</text>
</comment>
<dbReference type="SUPFAM" id="SSF82649">
    <property type="entry name" value="SufE/NifU"/>
    <property type="match status" value="1"/>
</dbReference>
<keyword evidence="4" id="KW-0479">Metal-binding</keyword>
<proteinExistence type="inferred from homology"/>
<dbReference type="InterPro" id="IPR000361">
    <property type="entry name" value="ATAP_core_dom"/>
</dbReference>
<evidence type="ECO:0000313" key="11">
    <source>
        <dbReference type="Proteomes" id="UP000078200"/>
    </source>
</evidence>
<dbReference type="STRING" id="7395.A0A1A9VJG8"/>
<reference evidence="10" key="1">
    <citation type="submission" date="2020-05" db="UniProtKB">
        <authorList>
            <consortium name="EnsemblMetazoa"/>
        </authorList>
    </citation>
    <scope>IDENTIFICATION</scope>
    <source>
        <strain evidence="10">TTRI</strain>
    </source>
</reference>
<dbReference type="CDD" id="cd06664">
    <property type="entry name" value="IscU_like"/>
    <property type="match status" value="1"/>
</dbReference>
<keyword evidence="6" id="KW-0411">Iron-sulfur</keyword>
<dbReference type="VEuPathDB" id="VectorBase:GAUT039389"/>
<keyword evidence="11" id="KW-1185">Reference proteome</keyword>
<name>A0A1A9VJG8_GLOAU</name>
<evidence type="ECO:0000259" key="9">
    <source>
        <dbReference type="Pfam" id="PF01592"/>
    </source>
</evidence>
<comment type="similarity">
    <text evidence="3">Belongs to the HesB/IscA family.</text>
</comment>
<dbReference type="NCBIfam" id="TIGR00049">
    <property type="entry name" value="iron-sulfur cluster assembly accessory protein"/>
    <property type="match status" value="1"/>
</dbReference>
<dbReference type="EnsemblMetazoa" id="GAUT039389-RA">
    <property type="protein sequence ID" value="GAUT039389-PA"/>
    <property type="gene ID" value="GAUT039389"/>
</dbReference>
<organism evidence="10 11">
    <name type="scientific">Glossina austeni</name>
    <name type="common">Savannah tsetse fly</name>
    <dbReference type="NCBI Taxonomy" id="7395"/>
    <lineage>
        <taxon>Eukaryota</taxon>
        <taxon>Metazoa</taxon>
        <taxon>Ecdysozoa</taxon>
        <taxon>Arthropoda</taxon>
        <taxon>Hexapoda</taxon>
        <taxon>Insecta</taxon>
        <taxon>Pterygota</taxon>
        <taxon>Neoptera</taxon>
        <taxon>Endopterygota</taxon>
        <taxon>Diptera</taxon>
        <taxon>Brachycera</taxon>
        <taxon>Muscomorpha</taxon>
        <taxon>Hippoboscoidea</taxon>
        <taxon>Glossinidae</taxon>
        <taxon>Glossina</taxon>
    </lineage>
</organism>
<dbReference type="Pfam" id="PF01521">
    <property type="entry name" value="Fe-S_biosyn"/>
    <property type="match status" value="1"/>
</dbReference>
<dbReference type="AlphaFoldDB" id="A0A1A9VJG8"/>
<dbReference type="GO" id="GO:0051536">
    <property type="term" value="F:iron-sulfur cluster binding"/>
    <property type="evidence" value="ECO:0007669"/>
    <property type="project" value="UniProtKB-UniRule"/>
</dbReference>
<dbReference type="InterPro" id="IPR002871">
    <property type="entry name" value="NIF_FeS_clus_asmbl_NifU_N"/>
</dbReference>
<protein>
    <recommendedName>
        <fullName evidence="12">NIF system FeS cluster assembly NifU N-terminal domain-containing protein</fullName>
    </recommendedName>
</protein>
<dbReference type="GO" id="GO:0016226">
    <property type="term" value="P:iron-sulfur cluster assembly"/>
    <property type="evidence" value="ECO:0007669"/>
    <property type="project" value="UniProtKB-UniRule"/>
</dbReference>
<dbReference type="Pfam" id="PF01592">
    <property type="entry name" value="NifU_N"/>
    <property type="match status" value="1"/>
</dbReference>
<evidence type="ECO:0000256" key="1">
    <source>
        <dbReference type="ARBA" id="ARBA00005151"/>
    </source>
</evidence>
<evidence type="ECO:0000256" key="4">
    <source>
        <dbReference type="ARBA" id="ARBA00022723"/>
    </source>
</evidence>
<dbReference type="InterPro" id="IPR011339">
    <property type="entry name" value="ISCU"/>
</dbReference>
<feature type="domain" description="NIF system FeS cluster assembly NifU N-terminal" evidence="9">
    <location>
        <begin position="3"/>
        <end position="125"/>
    </location>
</feature>
<evidence type="ECO:0000256" key="5">
    <source>
        <dbReference type="ARBA" id="ARBA00023004"/>
    </source>
</evidence>
<dbReference type="Gene3D" id="2.60.300.12">
    <property type="entry name" value="HesB-like domain"/>
    <property type="match status" value="1"/>
</dbReference>
<comment type="similarity">
    <text evidence="2 7">Belongs to the NifU family.</text>
</comment>
<evidence type="ECO:0000256" key="3">
    <source>
        <dbReference type="ARBA" id="ARBA00006718"/>
    </source>
</evidence>
<evidence type="ECO:0000256" key="2">
    <source>
        <dbReference type="ARBA" id="ARBA00006420"/>
    </source>
</evidence>
<dbReference type="Gene3D" id="3.90.1010.10">
    <property type="match status" value="1"/>
</dbReference>
<dbReference type="InterPro" id="IPR017870">
    <property type="entry name" value="FeS_cluster_insertion_CS"/>
</dbReference>
<dbReference type="PROSITE" id="PS01152">
    <property type="entry name" value="HESB"/>
    <property type="match status" value="1"/>
</dbReference>
<evidence type="ECO:0000259" key="8">
    <source>
        <dbReference type="Pfam" id="PF01521"/>
    </source>
</evidence>
<dbReference type="FunFam" id="3.90.1010.10:FF:000005">
    <property type="entry name" value="Iron-sulfur cluster assembly protein"/>
    <property type="match status" value="1"/>
</dbReference>
<evidence type="ECO:0000313" key="10">
    <source>
        <dbReference type="EnsemblMetazoa" id="GAUT039389-PA"/>
    </source>
</evidence>
<keyword evidence="5" id="KW-0408">Iron</keyword>
<sequence>MSYNEKILDHYENPRNVGSLDKNDPNVGTGLVGAPSCGDVMKLQIKVNDKGVIEDAKFKTFGCGSAIASSSLLTEMIKGKAIEDVTQIKNTQIVEELSLPPVKIHCSVLAEDAIKAAIHDYQMERIRHLLNRKQHANLEKLEEAIGIRVLIKQKGCSGLKYDIEYAYDIRPLESIIEESCSDGQKVKVLIDPKSVMFILGSEMDYVEEKFSSGFVFKNPNEKGKCGCGESFHV</sequence>
<evidence type="ECO:0000256" key="7">
    <source>
        <dbReference type="RuleBase" id="RU362089"/>
    </source>
</evidence>
<dbReference type="PANTHER" id="PTHR10093">
    <property type="entry name" value="IRON-SULFUR CLUSTER ASSEMBLY ENZYME NIFU HOMOLOG"/>
    <property type="match status" value="1"/>
</dbReference>
<evidence type="ECO:0000256" key="6">
    <source>
        <dbReference type="ARBA" id="ARBA00023014"/>
    </source>
</evidence>
<dbReference type="InterPro" id="IPR035903">
    <property type="entry name" value="HesB-like_dom_sf"/>
</dbReference>